<evidence type="ECO:0000256" key="5">
    <source>
        <dbReference type="ARBA" id="ARBA00023136"/>
    </source>
</evidence>
<feature type="transmembrane region" description="Helical" evidence="6">
    <location>
        <begin position="270"/>
        <end position="287"/>
    </location>
</feature>
<dbReference type="PANTHER" id="PTHR32322">
    <property type="entry name" value="INNER MEMBRANE TRANSPORTER"/>
    <property type="match status" value="1"/>
</dbReference>
<evidence type="ECO:0000313" key="8">
    <source>
        <dbReference type="EMBL" id="MCU7693267.1"/>
    </source>
</evidence>
<evidence type="ECO:0000256" key="1">
    <source>
        <dbReference type="ARBA" id="ARBA00004141"/>
    </source>
</evidence>
<evidence type="ECO:0000256" key="3">
    <source>
        <dbReference type="ARBA" id="ARBA00022692"/>
    </source>
</evidence>
<comment type="caution">
    <text evidence="8">The sequence shown here is derived from an EMBL/GenBank/DDBJ whole genome shotgun (WGS) entry which is preliminary data.</text>
</comment>
<dbReference type="EMBL" id="JAOTPL010000002">
    <property type="protein sequence ID" value="MCU7693267.1"/>
    <property type="molecule type" value="Genomic_DNA"/>
</dbReference>
<feature type="transmembrane region" description="Helical" evidence="6">
    <location>
        <begin position="7"/>
        <end position="25"/>
    </location>
</feature>
<evidence type="ECO:0000313" key="9">
    <source>
        <dbReference type="Proteomes" id="UP001209317"/>
    </source>
</evidence>
<dbReference type="InterPro" id="IPR050638">
    <property type="entry name" value="AA-Vitamin_Transporters"/>
</dbReference>
<dbReference type="InterPro" id="IPR000620">
    <property type="entry name" value="EamA_dom"/>
</dbReference>
<feature type="transmembrane region" description="Helical" evidence="6">
    <location>
        <begin position="92"/>
        <end position="114"/>
    </location>
</feature>
<evidence type="ECO:0000256" key="2">
    <source>
        <dbReference type="ARBA" id="ARBA00007362"/>
    </source>
</evidence>
<feature type="transmembrane region" description="Helical" evidence="6">
    <location>
        <begin position="37"/>
        <end position="56"/>
    </location>
</feature>
<dbReference type="GO" id="GO:0016020">
    <property type="term" value="C:membrane"/>
    <property type="evidence" value="ECO:0007669"/>
    <property type="project" value="UniProtKB-SubCell"/>
</dbReference>
<comment type="subcellular location">
    <subcellularLocation>
        <location evidence="1">Membrane</location>
        <topology evidence="1">Multi-pass membrane protein</topology>
    </subcellularLocation>
</comment>
<dbReference type="Pfam" id="PF00892">
    <property type="entry name" value="EamA"/>
    <property type="match status" value="2"/>
</dbReference>
<comment type="similarity">
    <text evidence="2">Belongs to the EamA transporter family.</text>
</comment>
<feature type="transmembrane region" description="Helical" evidence="6">
    <location>
        <begin position="246"/>
        <end position="264"/>
    </location>
</feature>
<evidence type="ECO:0000256" key="6">
    <source>
        <dbReference type="SAM" id="Phobius"/>
    </source>
</evidence>
<feature type="transmembrane region" description="Helical" evidence="6">
    <location>
        <begin position="216"/>
        <end position="234"/>
    </location>
</feature>
<feature type="transmembrane region" description="Helical" evidence="6">
    <location>
        <begin position="151"/>
        <end position="170"/>
    </location>
</feature>
<protein>
    <submittedName>
        <fullName evidence="8">EamA family transporter</fullName>
    </submittedName>
</protein>
<organism evidence="8 9">
    <name type="scientific">Haoranjiania flava</name>
    <dbReference type="NCBI Taxonomy" id="1856322"/>
    <lineage>
        <taxon>Bacteria</taxon>
        <taxon>Pseudomonadati</taxon>
        <taxon>Bacteroidota</taxon>
        <taxon>Chitinophagia</taxon>
        <taxon>Chitinophagales</taxon>
        <taxon>Chitinophagaceae</taxon>
        <taxon>Haoranjiania</taxon>
    </lineage>
</organism>
<dbReference type="Proteomes" id="UP001209317">
    <property type="component" value="Unassembled WGS sequence"/>
</dbReference>
<keyword evidence="9" id="KW-1185">Reference proteome</keyword>
<dbReference type="InterPro" id="IPR037185">
    <property type="entry name" value="EmrE-like"/>
</dbReference>
<feature type="domain" description="EamA" evidence="7">
    <location>
        <begin position="10"/>
        <end position="137"/>
    </location>
</feature>
<feature type="transmembrane region" description="Helical" evidence="6">
    <location>
        <begin position="182"/>
        <end position="204"/>
    </location>
</feature>
<proteinExistence type="inferred from homology"/>
<feature type="domain" description="EamA" evidence="7">
    <location>
        <begin position="154"/>
        <end position="287"/>
    </location>
</feature>
<dbReference type="AlphaFoldDB" id="A0AAE3LJ38"/>
<gene>
    <name evidence="8" type="ORF">OD355_01910</name>
</gene>
<keyword evidence="4 6" id="KW-1133">Transmembrane helix</keyword>
<sequence length="295" mass="32903">MKLRVRDWITLFLLSIVWGSSFILIKKGVASFTPFQVGAIRMTLAGLMLAPTAYRFRKIFPRRHLKWILLAALTGNLLPMFIFPYAQEHVSSAVAGVLNSTQSIFIITLGAIFLKMHSSRGEIIGVIMAFIGVLLLFVGGEKSATSQDSNWLYFILLLLATVFYAINTFITKRRMRVPAIAWASYIGVALIVPGAITLLITGFFHNFNSYPARWEGLGYIFILSFFGTVLANIYNYKLIKDTSPLFASNVALLLPVVALFWGYVDGEAIGWLQILGSAMIVAGLYFSRRVKKPVK</sequence>
<feature type="transmembrane region" description="Helical" evidence="6">
    <location>
        <begin position="68"/>
        <end position="86"/>
    </location>
</feature>
<dbReference type="PANTHER" id="PTHR32322:SF2">
    <property type="entry name" value="EAMA DOMAIN-CONTAINING PROTEIN"/>
    <property type="match status" value="1"/>
</dbReference>
<keyword evidence="5 6" id="KW-0472">Membrane</keyword>
<name>A0AAE3LJ38_9BACT</name>
<evidence type="ECO:0000256" key="4">
    <source>
        <dbReference type="ARBA" id="ARBA00022989"/>
    </source>
</evidence>
<reference evidence="8" key="1">
    <citation type="submission" date="2022-10" db="EMBL/GenBank/DDBJ databases">
        <authorList>
            <person name="Kim H.S."/>
            <person name="Kim J.-S."/>
            <person name="Suh M.K."/>
            <person name="Eom M.K."/>
            <person name="Lee J.-S."/>
        </authorList>
    </citation>
    <scope>NUCLEOTIDE SEQUENCE</scope>
    <source>
        <strain evidence="8">LIP-5</strain>
    </source>
</reference>
<dbReference type="RefSeq" id="WP_263036755.1">
    <property type="nucleotide sequence ID" value="NZ_JAOTPL010000002.1"/>
</dbReference>
<evidence type="ECO:0000259" key="7">
    <source>
        <dbReference type="Pfam" id="PF00892"/>
    </source>
</evidence>
<accession>A0AAE3LJ38</accession>
<keyword evidence="3 6" id="KW-0812">Transmembrane</keyword>
<dbReference type="SUPFAM" id="SSF103481">
    <property type="entry name" value="Multidrug resistance efflux transporter EmrE"/>
    <property type="match status" value="2"/>
</dbReference>
<feature type="transmembrane region" description="Helical" evidence="6">
    <location>
        <begin position="121"/>
        <end position="139"/>
    </location>
</feature>